<dbReference type="KEGG" id="bpl:BURPS1106A_A2591"/>
<evidence type="ECO:0000313" key="2">
    <source>
        <dbReference type="EMBL" id="ABN93813.1"/>
    </source>
</evidence>
<dbReference type="Proteomes" id="UP000006738">
    <property type="component" value="Chromosome II"/>
</dbReference>
<name>A3P8G1_BURP0</name>
<feature type="region of interest" description="Disordered" evidence="1">
    <location>
        <begin position="1"/>
        <end position="21"/>
    </location>
</feature>
<organism evidence="2 3">
    <name type="scientific">Burkholderia pseudomallei (strain 1106a)</name>
    <dbReference type="NCBI Taxonomy" id="357348"/>
    <lineage>
        <taxon>Bacteria</taxon>
        <taxon>Pseudomonadati</taxon>
        <taxon>Pseudomonadota</taxon>
        <taxon>Betaproteobacteria</taxon>
        <taxon>Burkholderiales</taxon>
        <taxon>Burkholderiaceae</taxon>
        <taxon>Burkholderia</taxon>
        <taxon>pseudomallei group</taxon>
    </lineage>
</organism>
<dbReference type="HOGENOM" id="CLU_3077653_0_0_4"/>
<proteinExistence type="predicted"/>
<sequence length="52" mass="5852">MARMRARRTERRRTAAFGTPAKQRTIGISLNARHARKGSAIGNSSARFFQHP</sequence>
<dbReference type="EMBL" id="CP000573">
    <property type="protein sequence ID" value="ABN93813.1"/>
    <property type="molecule type" value="Genomic_DNA"/>
</dbReference>
<protein>
    <submittedName>
        <fullName evidence="2">Uncharacterized protein</fullName>
    </submittedName>
</protein>
<reference evidence="3" key="1">
    <citation type="submission" date="2007-02" db="EMBL/GenBank/DDBJ databases">
        <authorList>
            <person name="DeShazer D."/>
            <person name="Woods D.E."/>
            <person name="Nierman W.C."/>
        </authorList>
    </citation>
    <scope>NUCLEOTIDE SEQUENCE [LARGE SCALE GENOMIC DNA]</scope>
    <source>
        <strain evidence="3">1106a</strain>
    </source>
</reference>
<feature type="compositionally biased region" description="Basic residues" evidence="1">
    <location>
        <begin position="1"/>
        <end position="11"/>
    </location>
</feature>
<gene>
    <name evidence="2" type="ordered locus">BURPS1106A_A2591</name>
</gene>
<dbReference type="AlphaFoldDB" id="A3P8G1"/>
<evidence type="ECO:0000256" key="1">
    <source>
        <dbReference type="SAM" id="MobiDB-lite"/>
    </source>
</evidence>
<accession>A3P8G1</accession>
<evidence type="ECO:0000313" key="3">
    <source>
        <dbReference type="Proteomes" id="UP000006738"/>
    </source>
</evidence>